<dbReference type="InterPro" id="IPR007055">
    <property type="entry name" value="BON_dom"/>
</dbReference>
<name>A0ABV5Z9V1_9GAMM</name>
<dbReference type="PROSITE" id="PS50914">
    <property type="entry name" value="BON"/>
    <property type="match status" value="1"/>
</dbReference>
<keyword evidence="4" id="KW-1185">Reference proteome</keyword>
<dbReference type="Gene3D" id="3.30.1340.30">
    <property type="match status" value="1"/>
</dbReference>
<dbReference type="SMART" id="SM00749">
    <property type="entry name" value="BON"/>
    <property type="match status" value="1"/>
</dbReference>
<evidence type="ECO:0000313" key="4">
    <source>
        <dbReference type="Proteomes" id="UP001589628"/>
    </source>
</evidence>
<comment type="caution">
    <text evidence="3">The sequence shown here is derived from an EMBL/GenBank/DDBJ whole genome shotgun (WGS) entry which is preliminary data.</text>
</comment>
<proteinExistence type="predicted"/>
<feature type="signal peptide" evidence="1">
    <location>
        <begin position="1"/>
        <end position="37"/>
    </location>
</feature>
<evidence type="ECO:0000313" key="3">
    <source>
        <dbReference type="EMBL" id="MFB9886015.1"/>
    </source>
</evidence>
<dbReference type="InterPro" id="IPR051686">
    <property type="entry name" value="Lipoprotein_DolP"/>
</dbReference>
<dbReference type="PANTHER" id="PTHR34606:SF15">
    <property type="entry name" value="BON DOMAIN-CONTAINING PROTEIN"/>
    <property type="match status" value="1"/>
</dbReference>
<feature type="chain" id="PRO_5047341342" evidence="1">
    <location>
        <begin position="38"/>
        <end position="156"/>
    </location>
</feature>
<dbReference type="Pfam" id="PF04972">
    <property type="entry name" value="BON"/>
    <property type="match status" value="1"/>
</dbReference>
<dbReference type="RefSeq" id="WP_051527413.1">
    <property type="nucleotide sequence ID" value="NZ_JAUESS010000007.1"/>
</dbReference>
<dbReference type="Proteomes" id="UP001589628">
    <property type="component" value="Unassembled WGS sequence"/>
</dbReference>
<evidence type="ECO:0000259" key="2">
    <source>
        <dbReference type="PROSITE" id="PS50914"/>
    </source>
</evidence>
<reference evidence="3 4" key="1">
    <citation type="submission" date="2024-09" db="EMBL/GenBank/DDBJ databases">
        <authorList>
            <person name="Sun Q."/>
            <person name="Mori K."/>
        </authorList>
    </citation>
    <scope>NUCLEOTIDE SEQUENCE [LARGE SCALE GENOMIC DNA]</scope>
    <source>
        <strain evidence="3 4">ATCC 51285</strain>
    </source>
</reference>
<dbReference type="InterPro" id="IPR014004">
    <property type="entry name" value="Transpt-assoc_nodulatn_dom_bac"/>
</dbReference>
<feature type="domain" description="BON" evidence="2">
    <location>
        <begin position="87"/>
        <end position="155"/>
    </location>
</feature>
<dbReference type="PANTHER" id="PTHR34606">
    <property type="entry name" value="BON DOMAIN-CONTAINING PROTEIN"/>
    <property type="match status" value="1"/>
</dbReference>
<gene>
    <name evidence="3" type="ORF">ACFFLH_06310</name>
</gene>
<dbReference type="EMBL" id="JBHLZN010000002">
    <property type="protein sequence ID" value="MFB9886015.1"/>
    <property type="molecule type" value="Genomic_DNA"/>
</dbReference>
<keyword evidence="1" id="KW-0732">Signal</keyword>
<evidence type="ECO:0000256" key="1">
    <source>
        <dbReference type="SAM" id="SignalP"/>
    </source>
</evidence>
<accession>A0ABV5Z9V1</accession>
<dbReference type="PROSITE" id="PS51257">
    <property type="entry name" value="PROKAR_LIPOPROTEIN"/>
    <property type="match status" value="1"/>
</dbReference>
<sequence length="156" mass="16564">MIKHITTHNLAKRTQKLLTLGLLSSAVLLTACSESTAQEQTAGQKVDAAINQVEQSTAQASNKLEQGASELKQDVTDAAAAVKAEVEDAAITAAINAELARDAELNAWNIDVDTEDGKVVLSGKAPNDQARERATRIAAQVEGVMKVENRLTLEQS</sequence>
<organism evidence="3 4">
    <name type="scientific">Balneatrix alpica</name>
    <dbReference type="NCBI Taxonomy" id="75684"/>
    <lineage>
        <taxon>Bacteria</taxon>
        <taxon>Pseudomonadati</taxon>
        <taxon>Pseudomonadota</taxon>
        <taxon>Gammaproteobacteria</taxon>
        <taxon>Oceanospirillales</taxon>
        <taxon>Balneatrichaceae</taxon>
        <taxon>Balneatrix</taxon>
    </lineage>
</organism>
<protein>
    <submittedName>
        <fullName evidence="3">BON domain-containing protein</fullName>
    </submittedName>
</protein>